<feature type="region of interest" description="Disordered" evidence="1">
    <location>
        <begin position="381"/>
        <end position="461"/>
    </location>
</feature>
<name>A0A1C7MPA6_GRIFR</name>
<feature type="compositionally biased region" description="Basic and acidic residues" evidence="1">
    <location>
        <begin position="58"/>
        <end position="67"/>
    </location>
</feature>
<organism evidence="2 3">
    <name type="scientific">Grifola frondosa</name>
    <name type="common">Maitake</name>
    <name type="synonym">Polyporus frondosus</name>
    <dbReference type="NCBI Taxonomy" id="5627"/>
    <lineage>
        <taxon>Eukaryota</taxon>
        <taxon>Fungi</taxon>
        <taxon>Dikarya</taxon>
        <taxon>Basidiomycota</taxon>
        <taxon>Agaricomycotina</taxon>
        <taxon>Agaricomycetes</taxon>
        <taxon>Polyporales</taxon>
        <taxon>Grifolaceae</taxon>
        <taxon>Grifola</taxon>
    </lineage>
</organism>
<feature type="region of interest" description="Disordered" evidence="1">
    <location>
        <begin position="238"/>
        <end position="264"/>
    </location>
</feature>
<feature type="region of interest" description="Disordered" evidence="1">
    <location>
        <begin position="480"/>
        <end position="504"/>
    </location>
</feature>
<feature type="compositionally biased region" description="Polar residues" evidence="1">
    <location>
        <begin position="100"/>
        <end position="110"/>
    </location>
</feature>
<comment type="caution">
    <text evidence="2">The sequence shown here is derived from an EMBL/GenBank/DDBJ whole genome shotgun (WGS) entry which is preliminary data.</text>
</comment>
<feature type="region of interest" description="Disordered" evidence="1">
    <location>
        <begin position="153"/>
        <end position="213"/>
    </location>
</feature>
<accession>A0A1C7MPA6</accession>
<dbReference type="OrthoDB" id="2537432at2759"/>
<dbReference type="EMBL" id="LUGG01000002">
    <property type="protein sequence ID" value="OBZ78507.1"/>
    <property type="molecule type" value="Genomic_DNA"/>
</dbReference>
<evidence type="ECO:0000256" key="1">
    <source>
        <dbReference type="SAM" id="MobiDB-lite"/>
    </source>
</evidence>
<proteinExistence type="predicted"/>
<sequence>MDHTENPALARRRPSWSALGAKLGRILQPGNEQPDDAYSSLPDDTDLPSLRKIPSPRMVEEGRRGDSDDASNLTSSTSNRSVSRGREGFQSSGRGGAGKHTQTVARSGQSGAPIGASFSCTRTGASCRPRAGANHRARRRGQHSLRVACAFHGQDSLQPSPNGIPHLAEEAARTRAKSSGRGGLGNISSRSRSRGPTALHLMGPSIHSTGRGGAGNLQLGSAIEAEVIGEILEAEDRARTSQKRESFYRPGWPREPYVGAQPSPEQLSLHNQAFESTGRGGSETSLARGQRHVKPPITAGAAARAWVGRRTVEVALHVSSAKSPCNPARAATASRRWMAKEGTEMTRREASRLGVQAATPPQRRQEALIAARLQASTSSFVPQPSASFISPPPSPICSSSPVPSNPRRLARARVRSAAPRSRSQRRHPTRVRIPPFGIASQRFPSSPRLTRGHTRSRRRNLSGRHSLCRLYVKIHHARGDAHGDAHGGTRPCAPQGGFEAGLSW</sequence>
<evidence type="ECO:0000313" key="3">
    <source>
        <dbReference type="Proteomes" id="UP000092993"/>
    </source>
</evidence>
<dbReference type="Proteomes" id="UP000092993">
    <property type="component" value="Unassembled WGS sequence"/>
</dbReference>
<dbReference type="STRING" id="5627.A0A1C7MPA6"/>
<protein>
    <submittedName>
        <fullName evidence="2">Uncharacterized protein</fullName>
    </submittedName>
</protein>
<reference evidence="2 3" key="1">
    <citation type="submission" date="2016-03" db="EMBL/GenBank/DDBJ databases">
        <title>Whole genome sequencing of Grifola frondosa 9006-11.</title>
        <authorList>
            <person name="Min B."/>
            <person name="Park H."/>
            <person name="Kim J.-G."/>
            <person name="Cho H."/>
            <person name="Oh Y.-L."/>
            <person name="Kong W.-S."/>
            <person name="Choi I.-G."/>
        </authorList>
    </citation>
    <scope>NUCLEOTIDE SEQUENCE [LARGE SCALE GENOMIC DNA]</scope>
    <source>
        <strain evidence="2 3">9006-11</strain>
    </source>
</reference>
<feature type="compositionally biased region" description="Low complexity" evidence="1">
    <location>
        <begin position="396"/>
        <end position="407"/>
    </location>
</feature>
<feature type="compositionally biased region" description="Polar residues" evidence="1">
    <location>
        <begin position="70"/>
        <end position="82"/>
    </location>
</feature>
<gene>
    <name evidence="2" type="ORF">A0H81_02123</name>
</gene>
<feature type="region of interest" description="Disordered" evidence="1">
    <location>
        <begin position="22"/>
        <end position="140"/>
    </location>
</feature>
<dbReference type="AlphaFoldDB" id="A0A1C7MPA6"/>
<keyword evidence="3" id="KW-1185">Reference proteome</keyword>
<feature type="compositionally biased region" description="Basic and acidic residues" evidence="1">
    <location>
        <begin position="238"/>
        <end position="247"/>
    </location>
</feature>
<evidence type="ECO:0000313" key="2">
    <source>
        <dbReference type="EMBL" id="OBZ78507.1"/>
    </source>
</evidence>
<feature type="compositionally biased region" description="Basic residues" evidence="1">
    <location>
        <begin position="450"/>
        <end position="461"/>
    </location>
</feature>